<reference evidence="1" key="1">
    <citation type="submission" date="2022-07" db="EMBL/GenBank/DDBJ databases">
        <title>Phylogenomic reconstructions and comparative analyses of Kickxellomycotina fungi.</title>
        <authorList>
            <person name="Reynolds N.K."/>
            <person name="Stajich J.E."/>
            <person name="Barry K."/>
            <person name="Grigoriev I.V."/>
            <person name="Crous P."/>
            <person name="Smith M.E."/>
        </authorList>
    </citation>
    <scope>NUCLEOTIDE SEQUENCE</scope>
    <source>
        <strain evidence="1">CBS 190363</strain>
    </source>
</reference>
<comment type="caution">
    <text evidence="1">The sequence shown here is derived from an EMBL/GenBank/DDBJ whole genome shotgun (WGS) entry which is preliminary data.</text>
</comment>
<keyword evidence="2" id="KW-1185">Reference proteome</keyword>
<name>A0ACC1MA73_9FUNG</name>
<protein>
    <submittedName>
        <fullName evidence="1">Uncharacterized protein</fullName>
    </submittedName>
</protein>
<gene>
    <name evidence="1" type="ORF">IWW38_000697</name>
</gene>
<accession>A0ACC1MA73</accession>
<evidence type="ECO:0000313" key="2">
    <source>
        <dbReference type="Proteomes" id="UP001139981"/>
    </source>
</evidence>
<sequence length="405" mass="44482">MPLQNPRIGNPPKKTQQQHGRGGGGPDVKVYRDRAAERREGGSGDYAESERLLGHLDKSDRLAAYEQSKYLGGDVARTHLVQGLDFLLLEKTRAGGSGSALETAADSHWESEVDRLLFTPAATISDAAQLQPQIAADEASTPVGKQVLAALQRICQLRRSKKQEIVSANDLFMPGRMCFEIGFAANGAVRSTTRIRNQDEVLLANCNDNSSSSDRLVLTKVVAAIAAGRHRRNEAKSVQKQSADVPIEAADIVKATDVGVDHLEEEEDIFADAGVDYHISDNEAVTAPYPEPENEDVTAPYPMSESEEVTAPYPESENEDVTAPYPESENENVTAPYPMSEEEEDNEDDAAALFAMARSRFKEETEELLSRPEHQAPSTGKRKAATQQSNEWNKTQRILESKYQK</sequence>
<dbReference type="Proteomes" id="UP001139981">
    <property type="component" value="Unassembled WGS sequence"/>
</dbReference>
<dbReference type="EMBL" id="JANBVB010000012">
    <property type="protein sequence ID" value="KAJ2900077.1"/>
    <property type="molecule type" value="Genomic_DNA"/>
</dbReference>
<evidence type="ECO:0000313" key="1">
    <source>
        <dbReference type="EMBL" id="KAJ2900077.1"/>
    </source>
</evidence>
<organism evidence="1 2">
    <name type="scientific">Coemansia aciculifera</name>
    <dbReference type="NCBI Taxonomy" id="417176"/>
    <lineage>
        <taxon>Eukaryota</taxon>
        <taxon>Fungi</taxon>
        <taxon>Fungi incertae sedis</taxon>
        <taxon>Zoopagomycota</taxon>
        <taxon>Kickxellomycotina</taxon>
        <taxon>Kickxellomycetes</taxon>
        <taxon>Kickxellales</taxon>
        <taxon>Kickxellaceae</taxon>
        <taxon>Coemansia</taxon>
    </lineage>
</organism>
<proteinExistence type="predicted"/>